<evidence type="ECO:0000313" key="2">
    <source>
        <dbReference type="Proteomes" id="UP000000437"/>
    </source>
</evidence>
<dbReference type="InterPro" id="IPR031529">
    <property type="entry name" value="IHO1"/>
</dbReference>
<dbReference type="PANTHER" id="PTHR35662:SF1">
    <property type="entry name" value="INTERACTOR OF HORMAD1 PROTEIN 1"/>
    <property type="match status" value="1"/>
</dbReference>
<keyword evidence="2" id="KW-1185">Reference proteome</keyword>
<dbReference type="GO" id="GO:0006310">
    <property type="term" value="P:DNA recombination"/>
    <property type="evidence" value="ECO:0007669"/>
    <property type="project" value="InterPro"/>
</dbReference>
<organism evidence="2 3">
    <name type="scientific">Danio rerio</name>
    <name type="common">Zebrafish</name>
    <name type="synonym">Brachydanio rerio</name>
    <dbReference type="NCBI Taxonomy" id="7955"/>
    <lineage>
        <taxon>Eukaryota</taxon>
        <taxon>Metazoa</taxon>
        <taxon>Chordata</taxon>
        <taxon>Craniata</taxon>
        <taxon>Vertebrata</taxon>
        <taxon>Euteleostomi</taxon>
        <taxon>Actinopterygii</taxon>
        <taxon>Neopterygii</taxon>
        <taxon>Teleostei</taxon>
        <taxon>Ostariophysi</taxon>
        <taxon>Cypriniformes</taxon>
        <taxon>Danionidae</taxon>
        <taxon>Danioninae</taxon>
        <taxon>Danio</taxon>
    </lineage>
</organism>
<name>A0AB32TPT3_DANRE</name>
<dbReference type="RefSeq" id="XP_068077835.1">
    <property type="nucleotide sequence ID" value="XM_068221734.2"/>
</dbReference>
<dbReference type="Proteomes" id="UP000000437">
    <property type="component" value="Chromosome 6"/>
</dbReference>
<accession>A0AB32TPT3</accession>
<proteinExistence type="predicted"/>
<dbReference type="GeneID" id="559302"/>
<protein>
    <submittedName>
        <fullName evidence="3">Interactor of HORMAD1 protein 1 isoform X1</fullName>
    </submittedName>
</protein>
<feature type="region of interest" description="Disordered" evidence="1">
    <location>
        <begin position="466"/>
        <end position="485"/>
    </location>
</feature>
<dbReference type="CTD" id="559302"/>
<dbReference type="PANTHER" id="PTHR35662">
    <property type="entry name" value="INTERACTOR OF HORMAD1 PROTEIN 1"/>
    <property type="match status" value="1"/>
</dbReference>
<evidence type="ECO:0000256" key="1">
    <source>
        <dbReference type="SAM" id="MobiDB-lite"/>
    </source>
</evidence>
<dbReference type="AGR" id="ZFIN:ZDB-GENE-131121-199"/>
<dbReference type="AlphaFoldDB" id="A0AB32TPT3"/>
<dbReference type="ZFIN" id="ZDB-GENE-131121-199">
    <property type="gene designation" value="ccdc36"/>
</dbReference>
<reference evidence="3" key="1">
    <citation type="submission" date="2025-08" db="UniProtKB">
        <authorList>
            <consortium name="RefSeq"/>
        </authorList>
    </citation>
    <scope>IDENTIFICATION</scope>
    <source>
        <strain evidence="3">Tuebingen</strain>
        <tissue evidence="3">Fibroblasts and whole tissue</tissue>
    </source>
</reference>
<evidence type="ECO:0000313" key="4">
    <source>
        <dbReference type="ZFIN" id="ZDB-GENE-131121-199"/>
    </source>
</evidence>
<sequence>MMRLLLWVRWSQYGSEACYLYGLKYHSWSENKCVDIESLEMKPSVWNIKEMLSIPSTSGGMKASKGPGTSDYSSLSDSQLLLGSQMWPDNSQGFSLEMSGQSKGSQHTSQEMKEMTVSSSYSSKPFLFGSDGKFPSFTSGKSVGVLDRFEEEKRKAKEKYEREFLTNGILKLQEYLENTRETLLNRFDGSNDITRNILVERMDHFSKTIEGYLNSLKMGITCQFETLQNQTQTELTDREAKSALAAKELSSNMLNLQRDLEALKAEQSKEQGMLGKILSQLCTLISIHKPTAGPGSARMIDSEVQTSPRLFERFCVMLAEKHDEKKMIFSRPVIYSGKAVEQNQCPLTTEKTQNRNAHALPVPRQQTLVTEEVFLDASQEFWCKKLVESRPSIPLVDDQSTASTEDHRRKFVDRPLESEKPMFVRENKLGTNAMPRLKEPKRRQKALNYRGKRRALVLPQRQAVRKKGATKFSEDSQSEDLPCEQKDRVPLSSVDNWKFAKKNVEEDHPRLPKQAPVAPVSRCVAKQLLNPLNLWSEDTDSSQMIVEYKMAEWENVAPEPKACVTEGEGGLWQLFDFTNDSE</sequence>
<dbReference type="Pfam" id="PF15771">
    <property type="entry name" value="IHO1"/>
    <property type="match status" value="1"/>
</dbReference>
<evidence type="ECO:0000313" key="3">
    <source>
        <dbReference type="RefSeq" id="XP_068077835.1"/>
    </source>
</evidence>
<gene>
    <name evidence="3 4" type="primary">ccdc36</name>
    <name evidence="3" type="synonym">iho1</name>
    <name evidence="3" type="synonym">si:ch211-157b11.13</name>
</gene>
<dbReference type="GO" id="GO:0042138">
    <property type="term" value="P:meiotic DNA double-strand break formation"/>
    <property type="evidence" value="ECO:0007669"/>
    <property type="project" value="InterPro"/>
</dbReference>